<sequence length="77" mass="9152">MCQGLLFKACILNYNNKSVHFFFPFYSSPNTSFSTRTKVKTKLRNVNQVNHFITLIIEGYENREYFFICEGLKKNEQ</sequence>
<name>A0A0K2V873_LEPSM</name>
<evidence type="ECO:0000313" key="1">
    <source>
        <dbReference type="EMBL" id="CDW46525.1"/>
    </source>
</evidence>
<reference evidence="1" key="1">
    <citation type="submission" date="2014-05" db="EMBL/GenBank/DDBJ databases">
        <authorList>
            <person name="Chronopoulou M."/>
        </authorList>
    </citation>
    <scope>NUCLEOTIDE SEQUENCE</scope>
    <source>
        <tissue evidence="1">Whole organism</tissue>
    </source>
</reference>
<dbReference type="AlphaFoldDB" id="A0A0K2V873"/>
<accession>A0A0K2V873</accession>
<dbReference type="EMBL" id="HACA01029164">
    <property type="protein sequence ID" value="CDW46525.1"/>
    <property type="molecule type" value="Transcribed_RNA"/>
</dbReference>
<proteinExistence type="predicted"/>
<protein>
    <submittedName>
        <fullName evidence="1">Uncharacterized protein</fullName>
    </submittedName>
</protein>
<organism evidence="1">
    <name type="scientific">Lepeophtheirus salmonis</name>
    <name type="common">Salmon louse</name>
    <name type="synonym">Caligus salmonis</name>
    <dbReference type="NCBI Taxonomy" id="72036"/>
    <lineage>
        <taxon>Eukaryota</taxon>
        <taxon>Metazoa</taxon>
        <taxon>Ecdysozoa</taxon>
        <taxon>Arthropoda</taxon>
        <taxon>Crustacea</taxon>
        <taxon>Multicrustacea</taxon>
        <taxon>Hexanauplia</taxon>
        <taxon>Copepoda</taxon>
        <taxon>Siphonostomatoida</taxon>
        <taxon>Caligidae</taxon>
        <taxon>Lepeophtheirus</taxon>
    </lineage>
</organism>